<dbReference type="PRINTS" id="PR00111">
    <property type="entry name" value="ABHYDROLASE"/>
</dbReference>
<dbReference type="GO" id="GO:0046464">
    <property type="term" value="P:acylglycerol catabolic process"/>
    <property type="evidence" value="ECO:0007669"/>
    <property type="project" value="TreeGrafter"/>
</dbReference>
<dbReference type="PANTHER" id="PTHR43798">
    <property type="entry name" value="MONOACYLGLYCEROL LIPASE"/>
    <property type="match status" value="1"/>
</dbReference>
<dbReference type="EMBL" id="VSWD01000005">
    <property type="protein sequence ID" value="KAK3100994.1"/>
    <property type="molecule type" value="Genomic_DNA"/>
</dbReference>
<dbReference type="PANTHER" id="PTHR43798:SF5">
    <property type="entry name" value="MONOACYLGLYCEROL LIPASE ABHD6"/>
    <property type="match status" value="1"/>
</dbReference>
<comment type="catalytic activity">
    <reaction evidence="6">
        <text>1-dodecanoylglycerol + H2O = dodecanoate + glycerol + H(+)</text>
        <dbReference type="Rhea" id="RHEA:44316"/>
        <dbReference type="ChEBI" id="CHEBI:15377"/>
        <dbReference type="ChEBI" id="CHEBI:15378"/>
        <dbReference type="ChEBI" id="CHEBI:17754"/>
        <dbReference type="ChEBI" id="CHEBI:18262"/>
        <dbReference type="ChEBI" id="CHEBI:75539"/>
    </reaction>
</comment>
<dbReference type="GO" id="GO:0031966">
    <property type="term" value="C:mitochondrial membrane"/>
    <property type="evidence" value="ECO:0007669"/>
    <property type="project" value="UniProtKB-SubCell"/>
</dbReference>
<dbReference type="Proteomes" id="UP001186944">
    <property type="component" value="Unassembled WGS sequence"/>
</dbReference>
<sequence>MSVTLSSLLYPLAAMATTMTAATLYVYKANPVRLVRFFLWTSVKLSGMKIKTTMVEGLRLVYGERGRKQMGRSSILLLHGFSADKSMWAPLCRHLPPDLHVIALDLPGHGESQEPSIDADLSLSAQMEFLHKTIETLGLATDPIHLVGLSMGGALAGLYAAEYPQNVERLTMMCPAMKTPVATEISLKIRQIMESGDEEKIFKECPLIPRNAEEMQYMLDFAQFHKSSFIPKQILEGAVEMRRPYNQYYLRLFKNLANLKNSQILQNTAHRIKVPTHLVWGEDDQVIHISGAEVLRQILPNCQQVDIIPRCGHAINLDRPGSKTKALLKFRGELHLARNKQ</sequence>
<accession>A0AA89C4K8</accession>
<dbReference type="Pfam" id="PF12697">
    <property type="entry name" value="Abhydrolase_6"/>
    <property type="match status" value="1"/>
</dbReference>
<evidence type="ECO:0000256" key="3">
    <source>
        <dbReference type="ARBA" id="ARBA00037797"/>
    </source>
</evidence>
<dbReference type="GO" id="GO:0005765">
    <property type="term" value="C:lysosomal membrane"/>
    <property type="evidence" value="ECO:0007669"/>
    <property type="project" value="UniProtKB-SubCell"/>
</dbReference>
<evidence type="ECO:0000313" key="9">
    <source>
        <dbReference type="EMBL" id="KAK3100994.1"/>
    </source>
</evidence>
<dbReference type="SUPFAM" id="SSF53474">
    <property type="entry name" value="alpha/beta-Hydrolases"/>
    <property type="match status" value="1"/>
</dbReference>
<dbReference type="GO" id="GO:0047372">
    <property type="term" value="F:monoacylglycerol lipase activity"/>
    <property type="evidence" value="ECO:0007669"/>
    <property type="project" value="UniProtKB-EC"/>
</dbReference>
<evidence type="ECO:0000256" key="5">
    <source>
        <dbReference type="ARBA" id="ARBA00046308"/>
    </source>
</evidence>
<evidence type="ECO:0000256" key="4">
    <source>
        <dbReference type="ARBA" id="ARBA00037874"/>
    </source>
</evidence>
<name>A0AA89C4K8_PINIB</name>
<comment type="catalytic activity">
    <reaction evidence="1">
        <text>Hydrolyzes glycerol monoesters of long-chain fatty acids.</text>
        <dbReference type="EC" id="3.1.1.23"/>
    </reaction>
</comment>
<dbReference type="GO" id="GO:0031902">
    <property type="term" value="C:late endosome membrane"/>
    <property type="evidence" value="ECO:0007669"/>
    <property type="project" value="UniProtKB-SubCell"/>
</dbReference>
<organism evidence="9 10">
    <name type="scientific">Pinctada imbricata</name>
    <name type="common">Atlantic pearl-oyster</name>
    <name type="synonym">Pinctada martensii</name>
    <dbReference type="NCBI Taxonomy" id="66713"/>
    <lineage>
        <taxon>Eukaryota</taxon>
        <taxon>Metazoa</taxon>
        <taxon>Spiralia</taxon>
        <taxon>Lophotrochozoa</taxon>
        <taxon>Mollusca</taxon>
        <taxon>Bivalvia</taxon>
        <taxon>Autobranchia</taxon>
        <taxon>Pteriomorphia</taxon>
        <taxon>Pterioida</taxon>
        <taxon>Pterioidea</taxon>
        <taxon>Pteriidae</taxon>
        <taxon>Pinctada</taxon>
    </lineage>
</organism>
<dbReference type="AlphaFoldDB" id="A0AA89C4K8"/>
<dbReference type="InterPro" id="IPR000639">
    <property type="entry name" value="Epox_hydrolase-like"/>
</dbReference>
<evidence type="ECO:0000256" key="1">
    <source>
        <dbReference type="ARBA" id="ARBA00001613"/>
    </source>
</evidence>
<protein>
    <recommendedName>
        <fullName evidence="2">acylglycerol lipase</fullName>
        <ecNumber evidence="2">3.1.1.23</ecNumber>
    </recommendedName>
</protein>
<dbReference type="InterPro" id="IPR029058">
    <property type="entry name" value="AB_hydrolase_fold"/>
</dbReference>
<comment type="function">
    <text evidence="7">Lipase that preferentially hydrolysis medium-chain saturated monoacylglycerols including 2-arachidonoylglycerol. Through 2-arachidonoylglycerol degradation may regulate endocannabinoid signaling pathways. Also has a lysophosphatidyl lipase activity with a preference for lysophosphatidylglycerol among other lysophospholipids. Also able to degrade bis(monoacylglycero)phosphate (BMP) and constitutes the major enzyme for BMP catabolism. BMP, also known as lysobisphosphatidic acid, is enriched in late endosomes and lysosomes and plays a key role in the formation of intraluminal vesicles and in lipid sorting.</text>
</comment>
<dbReference type="InterPro" id="IPR050266">
    <property type="entry name" value="AB_hydrolase_sf"/>
</dbReference>
<comment type="subcellular location">
    <subcellularLocation>
        <location evidence="3">Late endosome membrane</location>
        <topology evidence="3">Single-pass type II membrane protein</topology>
    </subcellularLocation>
    <subcellularLocation>
        <location evidence="4">Lysosome membrane</location>
        <topology evidence="4">Single-pass type II membrane protein</topology>
    </subcellularLocation>
    <subcellularLocation>
        <location evidence="5">Mitochondrion membrane</location>
        <topology evidence="5">Single-pass type II membrane protein</topology>
    </subcellularLocation>
</comment>
<dbReference type="EC" id="3.1.1.23" evidence="2"/>
<dbReference type="Gene3D" id="3.40.50.1820">
    <property type="entry name" value="alpha/beta hydrolase"/>
    <property type="match status" value="1"/>
</dbReference>
<comment type="caution">
    <text evidence="9">The sequence shown here is derived from an EMBL/GenBank/DDBJ whole genome shotgun (WGS) entry which is preliminary data.</text>
</comment>
<feature type="domain" description="AB hydrolase-1" evidence="8">
    <location>
        <begin position="75"/>
        <end position="320"/>
    </location>
</feature>
<dbReference type="PRINTS" id="PR00412">
    <property type="entry name" value="EPOXHYDRLASE"/>
</dbReference>
<dbReference type="InterPro" id="IPR000073">
    <property type="entry name" value="AB_hydrolase_1"/>
</dbReference>
<proteinExistence type="predicted"/>
<keyword evidence="10" id="KW-1185">Reference proteome</keyword>
<evidence type="ECO:0000259" key="8">
    <source>
        <dbReference type="Pfam" id="PF12697"/>
    </source>
</evidence>
<evidence type="ECO:0000313" key="10">
    <source>
        <dbReference type="Proteomes" id="UP001186944"/>
    </source>
</evidence>
<gene>
    <name evidence="9" type="ORF">FSP39_000075</name>
</gene>
<reference evidence="9" key="1">
    <citation type="submission" date="2019-08" db="EMBL/GenBank/DDBJ databases">
        <title>The improved chromosome-level genome for the pearl oyster Pinctada fucata martensii using PacBio sequencing and Hi-C.</title>
        <authorList>
            <person name="Zheng Z."/>
        </authorList>
    </citation>
    <scope>NUCLEOTIDE SEQUENCE</scope>
    <source>
        <strain evidence="9">ZZ-2019</strain>
        <tissue evidence="9">Adductor muscle</tissue>
    </source>
</reference>
<evidence type="ECO:0000256" key="2">
    <source>
        <dbReference type="ARBA" id="ARBA00013254"/>
    </source>
</evidence>
<evidence type="ECO:0000256" key="6">
    <source>
        <dbReference type="ARBA" id="ARBA00047662"/>
    </source>
</evidence>
<evidence type="ECO:0000256" key="7">
    <source>
        <dbReference type="ARBA" id="ARBA00049568"/>
    </source>
</evidence>